<feature type="domain" description="PsbP C-terminal" evidence="1">
    <location>
        <begin position="81"/>
        <end position="228"/>
    </location>
</feature>
<protein>
    <submittedName>
        <fullName evidence="3">Photosynthetic NDH subunit of lumenal location 1, chloroplastic isoform X1</fullName>
    </submittedName>
</protein>
<evidence type="ECO:0000313" key="2">
    <source>
        <dbReference type="Proteomes" id="UP001515500"/>
    </source>
</evidence>
<evidence type="ECO:0000313" key="3">
    <source>
        <dbReference type="RefSeq" id="XP_039129221.1"/>
    </source>
</evidence>
<dbReference type="GeneID" id="120265401"/>
<sequence>MATLPSWVSTLHNKFFNSTTRCVVTPVSTIKACSKEVPLNDNCEILSSICSKRRALLIGASALTSSMFNSSFAFAEEVPEKYRAFVDFVDGYSYYYPADWRDFDFRGHDSAFKDPFAALQHVRVAFIPTEKKDIRDLGPMEEAIFDLVKNIYAAPNQVPTIYEMQEHTIDGKNYWTFEYNLESEAFARTAFATIAIGNGRYYTLVVGANERRWSRLRNKLKVVADSFRMIDI</sequence>
<dbReference type="Pfam" id="PF01789">
    <property type="entry name" value="PsbP"/>
    <property type="match status" value="1"/>
</dbReference>
<keyword evidence="2" id="KW-1185">Reference proteome</keyword>
<dbReference type="GO" id="GO:0005509">
    <property type="term" value="F:calcium ion binding"/>
    <property type="evidence" value="ECO:0007669"/>
    <property type="project" value="InterPro"/>
</dbReference>
<dbReference type="NCBIfam" id="NF040946">
    <property type="entry name" value="PSII_PsbP"/>
    <property type="match status" value="1"/>
</dbReference>
<dbReference type="GO" id="GO:0019898">
    <property type="term" value="C:extrinsic component of membrane"/>
    <property type="evidence" value="ECO:0007669"/>
    <property type="project" value="InterPro"/>
</dbReference>
<proteinExistence type="predicted"/>
<name>A0AB40BP57_DIOCR</name>
<accession>A0AB40BP57</accession>
<dbReference type="InterPro" id="IPR002683">
    <property type="entry name" value="PsbP_C"/>
</dbReference>
<organism evidence="2 3">
    <name type="scientific">Dioscorea cayennensis subsp. rotundata</name>
    <name type="common">White Guinea yam</name>
    <name type="synonym">Dioscorea rotundata</name>
    <dbReference type="NCBI Taxonomy" id="55577"/>
    <lineage>
        <taxon>Eukaryota</taxon>
        <taxon>Viridiplantae</taxon>
        <taxon>Streptophyta</taxon>
        <taxon>Embryophyta</taxon>
        <taxon>Tracheophyta</taxon>
        <taxon>Spermatophyta</taxon>
        <taxon>Magnoliopsida</taxon>
        <taxon>Liliopsida</taxon>
        <taxon>Dioscoreales</taxon>
        <taxon>Dioscoreaceae</taxon>
        <taxon>Dioscorea</taxon>
    </lineage>
</organism>
<dbReference type="PANTHER" id="PTHR31407:SF10">
    <property type="entry name" value="PHOTOSYNTHETIC NDH SUBUNIT OF LUMENAL LOCATION 1, CHLOROPLASTIC"/>
    <property type="match status" value="1"/>
</dbReference>
<dbReference type="RefSeq" id="XP_039129221.1">
    <property type="nucleotide sequence ID" value="XM_039273287.1"/>
</dbReference>
<dbReference type="GO" id="GO:0015979">
    <property type="term" value="P:photosynthesis"/>
    <property type="evidence" value="ECO:0007669"/>
    <property type="project" value="InterPro"/>
</dbReference>
<dbReference type="Proteomes" id="UP001515500">
    <property type="component" value="Chromosome 7"/>
</dbReference>
<gene>
    <name evidence="3" type="primary">LOC120265401</name>
</gene>
<reference evidence="3" key="1">
    <citation type="submission" date="2025-08" db="UniProtKB">
        <authorList>
            <consortium name="RefSeq"/>
        </authorList>
    </citation>
    <scope>IDENTIFICATION</scope>
</reference>
<dbReference type="PANTHER" id="PTHR31407">
    <property type="match status" value="1"/>
</dbReference>
<dbReference type="GO" id="GO:0009654">
    <property type="term" value="C:photosystem II oxygen evolving complex"/>
    <property type="evidence" value="ECO:0007669"/>
    <property type="project" value="InterPro"/>
</dbReference>
<evidence type="ECO:0000259" key="1">
    <source>
        <dbReference type="Pfam" id="PF01789"/>
    </source>
</evidence>
<dbReference type="AlphaFoldDB" id="A0AB40BP57"/>
<dbReference type="InterPro" id="IPR016123">
    <property type="entry name" value="Mog1/PsbP_a/b/a-sand"/>
</dbReference>
<dbReference type="SUPFAM" id="SSF55724">
    <property type="entry name" value="Mog1p/PsbP-like"/>
    <property type="match status" value="1"/>
</dbReference>
<dbReference type="Gene3D" id="3.40.1000.10">
    <property type="entry name" value="Mog1/PsbP, alpha/beta/alpha sandwich"/>
    <property type="match status" value="1"/>
</dbReference>